<dbReference type="Proteomes" id="UP000738270">
    <property type="component" value="Unassembled WGS sequence"/>
</dbReference>
<name>A0AAE5IP62_RHOHA</name>
<evidence type="ECO:0000313" key="2">
    <source>
        <dbReference type="EMBL" id="ORM22480.1"/>
    </source>
</evidence>
<dbReference type="EMBL" id="WUXD01000002">
    <property type="protein sequence ID" value="MBM4627320.1"/>
    <property type="molecule type" value="Genomic_DNA"/>
</dbReference>
<dbReference type="RefSeq" id="WP_044990320.1">
    <property type="nucleotide sequence ID" value="NZ_AP025268.1"/>
</dbReference>
<organism evidence="2 3">
    <name type="scientific">Rhodococcus hoagii</name>
    <name type="common">Corynebacterium equii</name>
    <dbReference type="NCBI Taxonomy" id="43767"/>
    <lineage>
        <taxon>Bacteria</taxon>
        <taxon>Bacillati</taxon>
        <taxon>Actinomycetota</taxon>
        <taxon>Actinomycetes</taxon>
        <taxon>Mycobacteriales</taxon>
        <taxon>Nocardiaceae</taxon>
        <taxon>Prescottella</taxon>
    </lineage>
</organism>
<comment type="caution">
    <text evidence="2">The sequence shown here is derived from an EMBL/GenBank/DDBJ whole genome shotgun (WGS) entry which is preliminary data.</text>
</comment>
<proteinExistence type="predicted"/>
<evidence type="ECO:0000313" key="3">
    <source>
        <dbReference type="Proteomes" id="UP000193518"/>
    </source>
</evidence>
<accession>A0AAE5IP62</accession>
<dbReference type="EMBL" id="LWIC01000010">
    <property type="protein sequence ID" value="ORM22480.1"/>
    <property type="molecule type" value="Genomic_DNA"/>
</dbReference>
<reference evidence="2 3" key="1">
    <citation type="journal article" date="2016" name="Genome Biol. Evol.">
        <title>Pangenome and Phylogenomic Analysis of the Pathogenic Actinobacterium Rhodococcus equi.</title>
        <authorList>
            <person name="Anastasi E."/>
            <person name="MacArthur I."/>
            <person name="Scortti M."/>
            <person name="Alvarez S."/>
            <person name="Giguere S."/>
            <person name="Vazquez-Boland J.A."/>
        </authorList>
    </citation>
    <scope>NUCLEOTIDE SEQUENCE [LARGE SCALE GENOMIC DNA]</scope>
    <source>
        <strain evidence="2 3">PAM1271</strain>
    </source>
</reference>
<dbReference type="Proteomes" id="UP000193518">
    <property type="component" value="Unassembled WGS sequence"/>
</dbReference>
<protein>
    <submittedName>
        <fullName evidence="2">Uncharacterized protein</fullName>
    </submittedName>
</protein>
<dbReference type="AlphaFoldDB" id="A0AAE5IP62"/>
<evidence type="ECO:0000313" key="1">
    <source>
        <dbReference type="EMBL" id="MBM4627320.1"/>
    </source>
</evidence>
<reference evidence="1" key="2">
    <citation type="submission" date="2019-11" db="EMBL/GenBank/DDBJ databases">
        <title>Spread of Macrolides and rifampicin resistant Rhodococcus equi in clinical isolates in the USA.</title>
        <authorList>
            <person name="Alvarez-Narvaez S."/>
            <person name="Huber L."/>
            <person name="Cohen N.D."/>
            <person name="Slovis N."/>
            <person name="Greiter M."/>
            <person name="Giguere S."/>
            <person name="Hart K."/>
        </authorList>
    </citation>
    <scope>NUCLEOTIDE SEQUENCE</scope>
    <source>
        <strain evidence="1">Lh_38</strain>
    </source>
</reference>
<sequence length="118" mass="13214">MNLDPSQLGGSIDVSSIMQDFDPTRLNVSGFYGEVIQRSTELRREQAQRVAEEFGAHVGREVRAQMEEISQAATAATARAEQLLVAETESAFQQVRSVCQEMGDEQSRRFNEVLDGYR</sequence>
<gene>
    <name evidence="2" type="ORF">A5N68_20590</name>
    <name evidence="1" type="ORF">GS453_10575</name>
</gene>